<keyword evidence="5 6" id="KW-0413">Isomerase</keyword>
<reference evidence="9" key="1">
    <citation type="journal article" date="2020" name="Stud. Mycol.">
        <title>101 Dothideomycetes genomes: a test case for predicting lifestyles and emergence of pathogens.</title>
        <authorList>
            <person name="Haridas S."/>
            <person name="Albert R."/>
            <person name="Binder M."/>
            <person name="Bloem J."/>
            <person name="Labutti K."/>
            <person name="Salamov A."/>
            <person name="Andreopoulos B."/>
            <person name="Baker S."/>
            <person name="Barry K."/>
            <person name="Bills G."/>
            <person name="Bluhm B."/>
            <person name="Cannon C."/>
            <person name="Castanera R."/>
            <person name="Culley D."/>
            <person name="Daum C."/>
            <person name="Ezra D."/>
            <person name="Gonzalez J."/>
            <person name="Henrissat B."/>
            <person name="Kuo A."/>
            <person name="Liang C."/>
            <person name="Lipzen A."/>
            <person name="Lutzoni F."/>
            <person name="Magnuson J."/>
            <person name="Mondo S."/>
            <person name="Nolan M."/>
            <person name="Ohm R."/>
            <person name="Pangilinan J."/>
            <person name="Park H.-J."/>
            <person name="Ramirez L."/>
            <person name="Alfaro M."/>
            <person name="Sun H."/>
            <person name="Tritt A."/>
            <person name="Yoshinaga Y."/>
            <person name="Zwiers L.-H."/>
            <person name="Turgeon B."/>
            <person name="Goodwin S."/>
            <person name="Spatafora J."/>
            <person name="Crous P."/>
            <person name="Grigoriev I."/>
        </authorList>
    </citation>
    <scope>NUCLEOTIDE SEQUENCE</scope>
    <source>
        <strain evidence="9">CBS 113389</strain>
    </source>
</reference>
<evidence type="ECO:0000256" key="6">
    <source>
        <dbReference type="PROSITE-ProRule" id="PRU00277"/>
    </source>
</evidence>
<dbReference type="PANTHER" id="PTHR45779">
    <property type="entry name" value="PEPTIDYLPROLYL ISOMERASE"/>
    <property type="match status" value="1"/>
</dbReference>
<dbReference type="OrthoDB" id="1902587at2759"/>
<proteinExistence type="predicted"/>
<dbReference type="GO" id="GO:0003755">
    <property type="term" value="F:peptidyl-prolyl cis-trans isomerase activity"/>
    <property type="evidence" value="ECO:0007669"/>
    <property type="project" value="UniProtKB-KW"/>
</dbReference>
<keyword evidence="10" id="KW-1185">Reference proteome</keyword>
<dbReference type="InterPro" id="IPR046357">
    <property type="entry name" value="PPIase_dom_sf"/>
</dbReference>
<keyword evidence="4 6" id="KW-0697">Rotamase</keyword>
<evidence type="ECO:0000256" key="4">
    <source>
        <dbReference type="ARBA" id="ARBA00023110"/>
    </source>
</evidence>
<evidence type="ECO:0000256" key="2">
    <source>
        <dbReference type="ARBA" id="ARBA00002388"/>
    </source>
</evidence>
<evidence type="ECO:0000256" key="1">
    <source>
        <dbReference type="ARBA" id="ARBA00000971"/>
    </source>
</evidence>
<protein>
    <recommendedName>
        <fullName evidence="3 6">peptidylprolyl isomerase</fullName>
        <ecNumber evidence="3 6">5.2.1.8</ecNumber>
    </recommendedName>
</protein>
<feature type="domain" description="PPIase FKBP-type" evidence="8">
    <location>
        <begin position="41"/>
        <end position="129"/>
    </location>
</feature>
<dbReference type="RefSeq" id="XP_033593259.1">
    <property type="nucleotide sequence ID" value="XM_033732740.1"/>
</dbReference>
<evidence type="ECO:0000313" key="10">
    <source>
        <dbReference type="Proteomes" id="UP000799767"/>
    </source>
</evidence>
<dbReference type="GO" id="GO:0005783">
    <property type="term" value="C:endoplasmic reticulum"/>
    <property type="evidence" value="ECO:0007669"/>
    <property type="project" value="TreeGrafter"/>
</dbReference>
<keyword evidence="7" id="KW-0732">Signal</keyword>
<comment type="catalytic activity">
    <reaction evidence="1 6">
        <text>[protein]-peptidylproline (omega=180) = [protein]-peptidylproline (omega=0)</text>
        <dbReference type="Rhea" id="RHEA:16237"/>
        <dbReference type="Rhea" id="RHEA-COMP:10747"/>
        <dbReference type="Rhea" id="RHEA-COMP:10748"/>
        <dbReference type="ChEBI" id="CHEBI:83833"/>
        <dbReference type="ChEBI" id="CHEBI:83834"/>
        <dbReference type="EC" id="5.2.1.8"/>
    </reaction>
</comment>
<dbReference type="InterPro" id="IPR044609">
    <property type="entry name" value="FKBP2/11"/>
</dbReference>
<evidence type="ECO:0000259" key="8">
    <source>
        <dbReference type="PROSITE" id="PS50059"/>
    </source>
</evidence>
<comment type="function">
    <text evidence="2">PPIases accelerate the folding of proteins. It catalyzes the cis-trans isomerization of proline imidic peptide bonds in oligopeptides.</text>
</comment>
<dbReference type="AlphaFoldDB" id="A0A6A6Q2R2"/>
<organism evidence="9 10">
    <name type="scientific">Neohortaea acidophila</name>
    <dbReference type="NCBI Taxonomy" id="245834"/>
    <lineage>
        <taxon>Eukaryota</taxon>
        <taxon>Fungi</taxon>
        <taxon>Dikarya</taxon>
        <taxon>Ascomycota</taxon>
        <taxon>Pezizomycotina</taxon>
        <taxon>Dothideomycetes</taxon>
        <taxon>Dothideomycetidae</taxon>
        <taxon>Mycosphaerellales</taxon>
        <taxon>Teratosphaeriaceae</taxon>
        <taxon>Neohortaea</taxon>
    </lineage>
</organism>
<feature type="chain" id="PRO_5025328226" description="peptidylprolyl isomerase" evidence="7">
    <location>
        <begin position="20"/>
        <end position="140"/>
    </location>
</feature>
<dbReference type="GeneID" id="54473742"/>
<gene>
    <name evidence="9" type="ORF">BDY17DRAFT_291945</name>
</gene>
<dbReference type="Proteomes" id="UP000799767">
    <property type="component" value="Unassembled WGS sequence"/>
</dbReference>
<dbReference type="EMBL" id="MU001632">
    <property type="protein sequence ID" value="KAF2486690.1"/>
    <property type="molecule type" value="Genomic_DNA"/>
</dbReference>
<accession>A0A6A6Q2R2</accession>
<dbReference type="Pfam" id="PF00254">
    <property type="entry name" value="FKBP_C"/>
    <property type="match status" value="1"/>
</dbReference>
<evidence type="ECO:0000256" key="7">
    <source>
        <dbReference type="SAM" id="SignalP"/>
    </source>
</evidence>
<dbReference type="PANTHER" id="PTHR45779:SF7">
    <property type="entry name" value="PEPTIDYLPROLYL ISOMERASE"/>
    <property type="match status" value="1"/>
</dbReference>
<evidence type="ECO:0000256" key="3">
    <source>
        <dbReference type="ARBA" id="ARBA00013194"/>
    </source>
</evidence>
<dbReference type="EC" id="5.2.1.8" evidence="3 6"/>
<dbReference type="FunFam" id="3.10.50.40:FF:000006">
    <property type="entry name" value="Peptidyl-prolyl cis-trans isomerase"/>
    <property type="match status" value="1"/>
</dbReference>
<dbReference type="PROSITE" id="PS50059">
    <property type="entry name" value="FKBP_PPIASE"/>
    <property type="match status" value="1"/>
</dbReference>
<dbReference type="SUPFAM" id="SSF54534">
    <property type="entry name" value="FKBP-like"/>
    <property type="match status" value="1"/>
</dbReference>
<name>A0A6A6Q2R2_9PEZI</name>
<dbReference type="InterPro" id="IPR001179">
    <property type="entry name" value="PPIase_FKBP_dom"/>
</dbReference>
<dbReference type="Gene3D" id="3.10.50.40">
    <property type="match status" value="1"/>
</dbReference>
<evidence type="ECO:0000256" key="5">
    <source>
        <dbReference type="ARBA" id="ARBA00023235"/>
    </source>
</evidence>
<sequence length="140" mass="15113">MRFFSVTAAIALLLTGALALDKPLNIEVTHPAECSTKTKKGDKIEVHYRGTLEADGSEFDASYNRGTPLSFAVGTGQVIKGWDQGLLDMCVGEKRRLTIQPDWGYGARGMGPIPANSVLIFETELVSINGQKGDGEKKDL</sequence>
<evidence type="ECO:0000313" key="9">
    <source>
        <dbReference type="EMBL" id="KAF2486690.1"/>
    </source>
</evidence>
<feature type="signal peptide" evidence="7">
    <location>
        <begin position="1"/>
        <end position="19"/>
    </location>
</feature>